<protein>
    <submittedName>
        <fullName evidence="1">Uncharacterized protein</fullName>
    </submittedName>
</protein>
<dbReference type="RefSeq" id="WP_203078421.1">
    <property type="nucleotide sequence ID" value="NZ_JAENHO010000023.1"/>
</dbReference>
<evidence type="ECO:0000313" key="1">
    <source>
        <dbReference type="EMBL" id="MBL7261890.1"/>
    </source>
</evidence>
<evidence type="ECO:0000313" key="2">
    <source>
        <dbReference type="Proteomes" id="UP000598996"/>
    </source>
</evidence>
<keyword evidence="2" id="KW-1185">Reference proteome</keyword>
<reference evidence="1 2" key="1">
    <citation type="submission" date="2021-01" db="EMBL/GenBank/DDBJ databases">
        <title>Actinoplanes sp. nov. LDG1-01 isolated from lichen.</title>
        <authorList>
            <person name="Saeng-In P."/>
            <person name="Phongsopitanun W."/>
            <person name="Kanchanasin P."/>
            <person name="Yuki M."/>
            <person name="Kudo T."/>
            <person name="Ohkuma M."/>
            <person name="Tanasupawat S."/>
        </authorList>
    </citation>
    <scope>NUCLEOTIDE SEQUENCE [LARGE SCALE GENOMIC DNA]</scope>
    <source>
        <strain evidence="1 2">LDG1-01</strain>
    </source>
</reference>
<organism evidence="1 2">
    <name type="scientific">Paractinoplanes lichenicola</name>
    <dbReference type="NCBI Taxonomy" id="2802976"/>
    <lineage>
        <taxon>Bacteria</taxon>
        <taxon>Bacillati</taxon>
        <taxon>Actinomycetota</taxon>
        <taxon>Actinomycetes</taxon>
        <taxon>Micromonosporales</taxon>
        <taxon>Micromonosporaceae</taxon>
        <taxon>Paractinoplanes</taxon>
    </lineage>
</organism>
<dbReference type="Proteomes" id="UP000598996">
    <property type="component" value="Unassembled WGS sequence"/>
</dbReference>
<gene>
    <name evidence="1" type="ORF">JKJ07_47230</name>
</gene>
<sequence length="143" mass="15209">MPFTDYFLAPDDTIAVTALTDGGPVSTSLPTVEAKNVDPVVNLGNLESILTARPYDEVLALPRQGSTLTSTAEFDQVIIAVTDSLRDALTAAPPTTLDDAGTHLAATEELAGIDPPAVIDFVHRLAGLARQANGWHMYCYWAL</sequence>
<accession>A0ABS1W575</accession>
<name>A0ABS1W575_9ACTN</name>
<proteinExistence type="predicted"/>
<comment type="caution">
    <text evidence="1">The sequence shown here is derived from an EMBL/GenBank/DDBJ whole genome shotgun (WGS) entry which is preliminary data.</text>
</comment>
<dbReference type="EMBL" id="JAENHO010000023">
    <property type="protein sequence ID" value="MBL7261890.1"/>
    <property type="molecule type" value="Genomic_DNA"/>
</dbReference>